<gene>
    <name evidence="1" type="ORF">PsorP6_004513</name>
</gene>
<dbReference type="EMBL" id="CM047587">
    <property type="protein sequence ID" value="KAI9907030.1"/>
    <property type="molecule type" value="Genomic_DNA"/>
</dbReference>
<protein>
    <submittedName>
        <fullName evidence="1">Uncharacterized protein</fullName>
    </submittedName>
</protein>
<keyword evidence="2" id="KW-1185">Reference proteome</keyword>
<proteinExistence type="predicted"/>
<sequence length="78" mass="9046">MNRQRVPPSYQHSIHTLDLIGNKQAFPKEAGCITYEWSGKSHFKPSGKSERSPDDRSQQQIARIMSRFGGKFQEHTHY</sequence>
<accession>A0ACC0VKK0</accession>
<reference evidence="1 2" key="1">
    <citation type="journal article" date="2022" name="bioRxiv">
        <title>The genome of the oomycete Peronosclerospora sorghi, a cosmopolitan pathogen of maize and sorghum, is inflated with dispersed pseudogenes.</title>
        <authorList>
            <person name="Fletcher K."/>
            <person name="Martin F."/>
            <person name="Isakeit T."/>
            <person name="Cavanaugh K."/>
            <person name="Magill C."/>
            <person name="Michelmore R."/>
        </authorList>
    </citation>
    <scope>NUCLEOTIDE SEQUENCE [LARGE SCALE GENOMIC DNA]</scope>
    <source>
        <strain evidence="1">P6</strain>
    </source>
</reference>
<evidence type="ECO:0000313" key="1">
    <source>
        <dbReference type="EMBL" id="KAI9907030.1"/>
    </source>
</evidence>
<comment type="caution">
    <text evidence="1">The sequence shown here is derived from an EMBL/GenBank/DDBJ whole genome shotgun (WGS) entry which is preliminary data.</text>
</comment>
<dbReference type="Proteomes" id="UP001163321">
    <property type="component" value="Chromosome 8"/>
</dbReference>
<evidence type="ECO:0000313" key="2">
    <source>
        <dbReference type="Proteomes" id="UP001163321"/>
    </source>
</evidence>
<organism evidence="1 2">
    <name type="scientific">Peronosclerospora sorghi</name>
    <dbReference type="NCBI Taxonomy" id="230839"/>
    <lineage>
        <taxon>Eukaryota</taxon>
        <taxon>Sar</taxon>
        <taxon>Stramenopiles</taxon>
        <taxon>Oomycota</taxon>
        <taxon>Peronosporomycetes</taxon>
        <taxon>Peronosporales</taxon>
        <taxon>Peronosporaceae</taxon>
        <taxon>Peronosclerospora</taxon>
    </lineage>
</organism>
<name>A0ACC0VKK0_9STRA</name>